<gene>
    <name evidence="2" type="ORF">XELAEV_18029194mg</name>
</gene>
<sequence>MGLEELIHAVEKHPEVYDSSLSSYHDRYKCKLAWPDICRDVFMDWESLTEKKEIQTRWRSICDRFQKDFQAFNSSKSGS</sequence>
<reference evidence="3" key="1">
    <citation type="journal article" date="2016" name="Nature">
        <title>Genome evolution in the allotetraploid frog Xenopus laevis.</title>
        <authorList>
            <person name="Session A.M."/>
            <person name="Uno Y."/>
            <person name="Kwon T."/>
            <person name="Chapman J.A."/>
            <person name="Toyoda A."/>
            <person name="Takahashi S."/>
            <person name="Fukui A."/>
            <person name="Hikosaka A."/>
            <person name="Suzuki A."/>
            <person name="Kondo M."/>
            <person name="van Heeringen S.J."/>
            <person name="Quigley I."/>
            <person name="Heinz S."/>
            <person name="Ogino H."/>
            <person name="Ochi H."/>
            <person name="Hellsten U."/>
            <person name="Lyons J.B."/>
            <person name="Simakov O."/>
            <person name="Putnam N."/>
            <person name="Stites J."/>
            <person name="Kuroki Y."/>
            <person name="Tanaka T."/>
            <person name="Michiue T."/>
            <person name="Watanabe M."/>
            <person name="Bogdanovic O."/>
            <person name="Lister R."/>
            <person name="Georgiou G."/>
            <person name="Paranjpe S.S."/>
            <person name="van Kruijsbergen I."/>
            <person name="Shu S."/>
            <person name="Carlson J."/>
            <person name="Kinoshita T."/>
            <person name="Ohta Y."/>
            <person name="Mawaribuchi S."/>
            <person name="Jenkins J."/>
            <person name="Grimwood J."/>
            <person name="Schmutz J."/>
            <person name="Mitros T."/>
            <person name="Mozaffari S.V."/>
            <person name="Suzuki Y."/>
            <person name="Haramoto Y."/>
            <person name="Yamamoto T.S."/>
            <person name="Takagi C."/>
            <person name="Heald R."/>
            <person name="Miller K."/>
            <person name="Haudenschild C."/>
            <person name="Kitzman J."/>
            <person name="Nakayama T."/>
            <person name="Izutsu Y."/>
            <person name="Robert J."/>
            <person name="Fortriede J."/>
            <person name="Burns K."/>
            <person name="Lotay V."/>
            <person name="Karimi K."/>
            <person name="Yasuoka Y."/>
            <person name="Dichmann D.S."/>
            <person name="Flajnik M.F."/>
            <person name="Houston D.W."/>
            <person name="Shendure J."/>
            <person name="DuPasquier L."/>
            <person name="Vize P.D."/>
            <person name="Zorn A.M."/>
            <person name="Ito M."/>
            <person name="Marcotte E.M."/>
            <person name="Wallingford J.B."/>
            <person name="Ito Y."/>
            <person name="Asashima M."/>
            <person name="Ueno N."/>
            <person name="Matsuda Y."/>
            <person name="Veenstra G.J."/>
            <person name="Fujiyama A."/>
            <person name="Harland R.M."/>
            <person name="Taira M."/>
            <person name="Rokhsar D.S."/>
        </authorList>
    </citation>
    <scope>NUCLEOTIDE SEQUENCE [LARGE SCALE GENOMIC DNA]</scope>
    <source>
        <strain evidence="3">J</strain>
    </source>
</reference>
<name>A0A974HHV6_XENLA</name>
<dbReference type="Proteomes" id="UP000694892">
    <property type="component" value="Chromosome 5S"/>
</dbReference>
<organism evidence="2 3">
    <name type="scientific">Xenopus laevis</name>
    <name type="common">African clawed frog</name>
    <dbReference type="NCBI Taxonomy" id="8355"/>
    <lineage>
        <taxon>Eukaryota</taxon>
        <taxon>Metazoa</taxon>
        <taxon>Chordata</taxon>
        <taxon>Craniata</taxon>
        <taxon>Vertebrata</taxon>
        <taxon>Euteleostomi</taxon>
        <taxon>Amphibia</taxon>
        <taxon>Batrachia</taxon>
        <taxon>Anura</taxon>
        <taxon>Pipoidea</taxon>
        <taxon>Pipidae</taxon>
        <taxon>Xenopodinae</taxon>
        <taxon>Xenopus</taxon>
        <taxon>Xenopus</taxon>
    </lineage>
</organism>
<accession>A0A974HHV6</accession>
<dbReference type="InterPro" id="IPR006578">
    <property type="entry name" value="MADF-dom"/>
</dbReference>
<dbReference type="Pfam" id="PF10545">
    <property type="entry name" value="MADF_DNA_bdg"/>
    <property type="match status" value="1"/>
</dbReference>
<evidence type="ECO:0000259" key="1">
    <source>
        <dbReference type="PROSITE" id="PS51029"/>
    </source>
</evidence>
<protein>
    <recommendedName>
        <fullName evidence="1">MADF domain-containing protein</fullName>
    </recommendedName>
</protein>
<dbReference type="PROSITE" id="PS51029">
    <property type="entry name" value="MADF"/>
    <property type="match status" value="1"/>
</dbReference>
<dbReference type="EMBL" id="CM004475">
    <property type="protein sequence ID" value="OCT78091.1"/>
    <property type="molecule type" value="Genomic_DNA"/>
</dbReference>
<evidence type="ECO:0000313" key="3">
    <source>
        <dbReference type="Proteomes" id="UP000694892"/>
    </source>
</evidence>
<feature type="domain" description="MADF" evidence="1">
    <location>
        <begin position="5"/>
        <end position="79"/>
    </location>
</feature>
<dbReference type="AlphaFoldDB" id="A0A974HHV6"/>
<proteinExistence type="predicted"/>
<evidence type="ECO:0000313" key="2">
    <source>
        <dbReference type="EMBL" id="OCT78091.1"/>
    </source>
</evidence>